<gene>
    <name evidence="3" type="ORF">CDV49_15005</name>
</gene>
<accession>A0A212A8U3</accession>
<dbReference type="AlphaFoldDB" id="A0A212A8U3"/>
<organism evidence="3 4">
    <name type="scientific">Haematobacter genomosp. 1</name>
    <dbReference type="NCBI Taxonomy" id="366618"/>
    <lineage>
        <taxon>Bacteria</taxon>
        <taxon>Pseudomonadati</taxon>
        <taxon>Pseudomonadota</taxon>
        <taxon>Alphaproteobacteria</taxon>
        <taxon>Rhodobacterales</taxon>
        <taxon>Paracoccaceae</taxon>
        <taxon>Haematobacter</taxon>
    </lineage>
</organism>
<dbReference type="Pfam" id="PF09557">
    <property type="entry name" value="DUF2382"/>
    <property type="match status" value="2"/>
</dbReference>
<evidence type="ECO:0000259" key="2">
    <source>
        <dbReference type="Pfam" id="PF09557"/>
    </source>
</evidence>
<feature type="domain" description="DUF2382" evidence="2">
    <location>
        <begin position="8"/>
        <end position="118"/>
    </location>
</feature>
<keyword evidence="4" id="KW-1185">Reference proteome</keyword>
<sequence>MRDEELVLPLAEEHATISVRNSVSGRVSVHLRTETVVETAEVELASTEVEVKRVAINREVDAVPETRVEDGVTIIPVVEERLVVQRRLVLTEEIHLIQRQRRDAVSMPVTLRRQRAEIFRSGRSSEASSMREDHIMADYGNRNLTAFFDSKAEADKARNALKALGLPDSSIRVTGGEEYAGRASSDYEDRGFWESISDFFFPGDERETYAEGLRRGGYLVAVSNVPDDKHDHVLDILEDEGAIDLDVRADEWRQQGWGGETATGAATAAATGAAATAAAAMSSTRGDTMPKQMAASQQATSGQMGGTVGSAPTAAAYDAARAYSDRDEEEYRATDEIIPIVEEQLRVGKRDVNLGRVRVRSYVVETPVSEEVTLHSDHVEIDRHPVDRAVKAGEDLFRERVIEAEEHAEEAVISKETRVKEEIALRRHQEDHTETVSDKVRHTEVEIEDARKEMKTRSAEVIDSKDMAAMRDTKDKPVRPI</sequence>
<dbReference type="Proteomes" id="UP000196878">
    <property type="component" value="Unassembled WGS sequence"/>
</dbReference>
<dbReference type="PANTHER" id="PTHR38463:SF1">
    <property type="entry name" value="STRESS RESPONSE PROTEIN YSNF"/>
    <property type="match status" value="1"/>
</dbReference>
<dbReference type="RefSeq" id="WP_088216217.1">
    <property type="nucleotide sequence ID" value="NZ_NIPW01000028.1"/>
</dbReference>
<feature type="region of interest" description="Disordered" evidence="1">
    <location>
        <begin position="450"/>
        <end position="481"/>
    </location>
</feature>
<proteinExistence type="predicted"/>
<name>A0A212A8U3_9RHOB</name>
<reference evidence="3 4" key="1">
    <citation type="submission" date="2016-12" db="EMBL/GenBank/DDBJ databases">
        <title>Comparison of Traditional DNA-DNA Hybridization with In Silico Genomic Analysis.</title>
        <authorList>
            <person name="Nicholson A.C."/>
            <person name="Humrighouse B.W."/>
            <person name="Graziano J."/>
            <person name="Lasker B."/>
            <person name="Whitney A.M."/>
            <person name="Mcquiston J.R."/>
        </authorList>
    </citation>
    <scope>NUCLEOTIDE SEQUENCE [LARGE SCALE GENOMIC DNA]</scope>
    <source>
        <strain evidence="3 4">H2240</strain>
    </source>
</reference>
<evidence type="ECO:0000313" key="3">
    <source>
        <dbReference type="EMBL" id="OWJ76361.1"/>
    </source>
</evidence>
<evidence type="ECO:0000313" key="4">
    <source>
        <dbReference type="Proteomes" id="UP000196878"/>
    </source>
</evidence>
<dbReference type="InterPro" id="IPR052967">
    <property type="entry name" value="Stress_Response_Assoc"/>
</dbReference>
<protein>
    <recommendedName>
        <fullName evidence="2">DUF2382 domain-containing protein</fullName>
    </recommendedName>
</protein>
<dbReference type="InterPro" id="IPR019060">
    <property type="entry name" value="DUF2382"/>
</dbReference>
<dbReference type="EMBL" id="NIPW01000028">
    <property type="protein sequence ID" value="OWJ76361.1"/>
    <property type="molecule type" value="Genomic_DNA"/>
</dbReference>
<dbReference type="PANTHER" id="PTHR38463">
    <property type="entry name" value="STRESS RESPONSE PROTEIN YSNF"/>
    <property type="match status" value="1"/>
</dbReference>
<comment type="caution">
    <text evidence="3">The sequence shown here is derived from an EMBL/GenBank/DDBJ whole genome shotgun (WGS) entry which is preliminary data.</text>
</comment>
<feature type="domain" description="DUF2382" evidence="2">
    <location>
        <begin position="338"/>
        <end position="447"/>
    </location>
</feature>
<evidence type="ECO:0000256" key="1">
    <source>
        <dbReference type="SAM" id="MobiDB-lite"/>
    </source>
</evidence>
<feature type="region of interest" description="Disordered" evidence="1">
    <location>
        <begin position="281"/>
        <end position="307"/>
    </location>
</feature>
<dbReference type="OrthoDB" id="7204249at2"/>